<dbReference type="EMBL" id="WAIE01000006">
    <property type="protein sequence ID" value="KAB1440779.1"/>
    <property type="molecule type" value="Genomic_DNA"/>
</dbReference>
<proteinExistence type="predicted"/>
<evidence type="ECO:0000313" key="2">
    <source>
        <dbReference type="Proteomes" id="UP000438699"/>
    </source>
</evidence>
<name>A0A6N6MZS2_9BACT</name>
<accession>A0A6N6MZS2</accession>
<reference evidence="1 2" key="1">
    <citation type="journal article" date="2017" name="Int. J. Syst. Evol. Microbiol.">
        <title>Desulfovibrio senegalensis sp. nov., a mesophilic sulfate reducer isolated from marine sediment.</title>
        <authorList>
            <person name="Thioye A."/>
            <person name="Gam Z.B.A."/>
            <person name="Mbengue M."/>
            <person name="Cayol J.L."/>
            <person name="Joseph-Bartoli M."/>
            <person name="Toure-Kane C."/>
            <person name="Labat M."/>
        </authorList>
    </citation>
    <scope>NUCLEOTIDE SEQUENCE [LARGE SCALE GENOMIC DNA]</scope>
    <source>
        <strain evidence="1 2">DSM 101509</strain>
    </source>
</reference>
<organism evidence="1 2">
    <name type="scientific">Pseudodesulfovibrio senegalensis</name>
    <dbReference type="NCBI Taxonomy" id="1721087"/>
    <lineage>
        <taxon>Bacteria</taxon>
        <taxon>Pseudomonadati</taxon>
        <taxon>Thermodesulfobacteriota</taxon>
        <taxon>Desulfovibrionia</taxon>
        <taxon>Desulfovibrionales</taxon>
        <taxon>Desulfovibrionaceae</taxon>
    </lineage>
</organism>
<sequence length="99" mass="10743">MTGRTGTGFGRLFLLGLALAYAATGFVDKPAPIHFRTDTSAPSQSIARESDAQAVLRMNVFKLGDPLSMQLLSPDAAPELADDNWNFKGEVQPFTEQEK</sequence>
<dbReference type="RefSeq" id="WP_151151523.1">
    <property type="nucleotide sequence ID" value="NZ_WAIE01000006.1"/>
</dbReference>
<dbReference type="Proteomes" id="UP000438699">
    <property type="component" value="Unassembled WGS sequence"/>
</dbReference>
<evidence type="ECO:0000313" key="1">
    <source>
        <dbReference type="EMBL" id="KAB1440779.1"/>
    </source>
</evidence>
<protein>
    <submittedName>
        <fullName evidence="1">Uncharacterized protein</fullName>
    </submittedName>
</protein>
<keyword evidence="2" id="KW-1185">Reference proteome</keyword>
<dbReference type="OrthoDB" id="5465409at2"/>
<dbReference type="AlphaFoldDB" id="A0A6N6MZS2"/>
<comment type="caution">
    <text evidence="1">The sequence shown here is derived from an EMBL/GenBank/DDBJ whole genome shotgun (WGS) entry which is preliminary data.</text>
</comment>
<gene>
    <name evidence="1" type="ORF">F8A88_12570</name>
</gene>